<dbReference type="RefSeq" id="WP_065189986.1">
    <property type="nucleotide sequence ID" value="NZ_JABJXE010000015.1"/>
</dbReference>
<evidence type="ECO:0000259" key="1">
    <source>
        <dbReference type="Pfam" id="PF09722"/>
    </source>
</evidence>
<organism evidence="2 3">
    <name type="scientific">Photobacterium carnosum</name>
    <dbReference type="NCBI Taxonomy" id="2023717"/>
    <lineage>
        <taxon>Bacteria</taxon>
        <taxon>Pseudomonadati</taxon>
        <taxon>Pseudomonadota</taxon>
        <taxon>Gammaproteobacteria</taxon>
        <taxon>Vibrionales</taxon>
        <taxon>Vibrionaceae</taxon>
        <taxon>Photobacterium</taxon>
    </lineage>
</organism>
<name>A0A2N4UQ07_9GAMM</name>
<sequence>MINTAVNDVAFNGDAPLPENIFNNDKVYYQTVVKGLSGKVIKWAVSAMPKQKEVIVKALGTTSGNLSRLYSKTALDKHQTEEILDVLKLYVEVCDVFGSTKKADLWLSISVPALQGEKPIDLMDTFIGRKMVRETVNKIRFGEFS</sequence>
<dbReference type="EMBL" id="NPIB01000020">
    <property type="protein sequence ID" value="PLC57098.1"/>
    <property type="molecule type" value="Genomic_DNA"/>
</dbReference>
<evidence type="ECO:0000313" key="2">
    <source>
        <dbReference type="EMBL" id="PLC57098.1"/>
    </source>
</evidence>
<accession>A0A2N4UQ07</accession>
<comment type="caution">
    <text evidence="2">The sequence shown here is derived from an EMBL/GenBank/DDBJ whole genome shotgun (WGS) entry which is preliminary data.</text>
</comment>
<dbReference type="AlphaFoldDB" id="A0A2N4UQ07"/>
<dbReference type="Pfam" id="PF09722">
    <property type="entry name" value="Xre_MbcA_ParS_C"/>
    <property type="match status" value="1"/>
</dbReference>
<keyword evidence="3" id="KW-1185">Reference proteome</keyword>
<gene>
    <name evidence="2" type="ORF">CIK00_15055</name>
</gene>
<evidence type="ECO:0000313" key="3">
    <source>
        <dbReference type="Proteomes" id="UP000234420"/>
    </source>
</evidence>
<reference evidence="2 3" key="1">
    <citation type="journal article" date="2018" name="Syst. Appl. Microbiol.">
        <title>Photobacterium carnosum sp. nov., isolated from spoiled modified atmosphere packaged poultry meat.</title>
        <authorList>
            <person name="Hilgarth M."/>
            <person name="Fuertes S."/>
            <person name="Ehrmann M."/>
            <person name="Vogel R.F."/>
        </authorList>
    </citation>
    <scope>NUCLEOTIDE SEQUENCE [LARGE SCALE GENOMIC DNA]</scope>
    <source>
        <strain evidence="2 3">TMW 2.2021</strain>
    </source>
</reference>
<dbReference type="InterPro" id="IPR024467">
    <property type="entry name" value="Xre/MbcA/ParS-like_toxin-bd"/>
</dbReference>
<feature type="domain" description="Antitoxin Xre/MbcA/ParS-like toxin-binding" evidence="1">
    <location>
        <begin position="95"/>
        <end position="142"/>
    </location>
</feature>
<protein>
    <submittedName>
        <fullName evidence="2">DUF2384 domain-containing protein</fullName>
    </submittedName>
</protein>
<proteinExistence type="predicted"/>
<dbReference type="Proteomes" id="UP000234420">
    <property type="component" value="Unassembled WGS sequence"/>
</dbReference>